<evidence type="ECO:0000313" key="3">
    <source>
        <dbReference type="Proteomes" id="UP000510647"/>
    </source>
</evidence>
<evidence type="ECO:0000256" key="1">
    <source>
        <dbReference type="SAM" id="MobiDB-lite"/>
    </source>
</evidence>
<dbReference type="AlphaFoldDB" id="A0A7H9HR01"/>
<proteinExistence type="predicted"/>
<reference evidence="2 3" key="1">
    <citation type="submission" date="2020-06" db="EMBL/GenBank/DDBJ databases">
        <title>The yeast mating-type switching endonuclease HO is a domesticated member of an unorthodox homing genetic element family.</title>
        <authorList>
            <person name="Coughlan A.Y."/>
            <person name="Lombardi L."/>
            <person name="Braun-Galleani S."/>
            <person name="Martos A.R."/>
            <person name="Galeote V."/>
            <person name="Bigey F."/>
            <person name="Dequin S."/>
            <person name="Byrne K.P."/>
            <person name="Wolfe K.H."/>
        </authorList>
    </citation>
    <scope>NUCLEOTIDE SEQUENCE [LARGE SCALE GENOMIC DNA]</scope>
    <source>
        <strain evidence="2 3">CBS2947</strain>
    </source>
</reference>
<feature type="region of interest" description="Disordered" evidence="1">
    <location>
        <begin position="251"/>
        <end position="280"/>
    </location>
</feature>
<dbReference type="Proteomes" id="UP000510647">
    <property type="component" value="Chromosome 3"/>
</dbReference>
<keyword evidence="3" id="KW-1185">Reference proteome</keyword>
<accession>A0A7H9HR01</accession>
<name>A0A7H9HR01_9SACH</name>
<dbReference type="OrthoDB" id="4065251at2759"/>
<feature type="region of interest" description="Disordered" evidence="1">
    <location>
        <begin position="346"/>
        <end position="370"/>
    </location>
</feature>
<feature type="compositionally biased region" description="Acidic residues" evidence="1">
    <location>
        <begin position="353"/>
        <end position="362"/>
    </location>
</feature>
<sequence>MFVDYSGLERYSIINQNFGNKYLQLLRFHAIKSPEDRLKELKKNSNGLESVQAVRLEDFKMNWGIIDYIFKMLLCITQLQEVSSHIQRCPTVYFVEMFDQPCPISRYSMEDLSSSLLKMYREVNKAYDDIKNELLEEVKILIAELKPDYGFNNFERWHFLQKCLYFECFKDLEDNMIPQTHIVSIPIDFPDLYKEQVNKDGFMWESARARFFMFDTLSAERSLDPISADELKLKAVGDKVKTVWKDVNDDSGIDSDTDQTTSSEGSNRSSRTGSAAKEPDLVELFKENHINVAIERPSIRFEERGESVESKCKEERFKLTESFQYSDHRDRRFTAERICSIGKRTSSPISPILEEDEDESEADNLSSDNGKEVFSTFSSGNLCPPLTPDNGSNSSNDLKNPFCYNDNCSPLMFPIPSDLPPNAFTNFHVHQSKREVVKEKFKEYVGRPIKKCFAGNSDSFDTVSSFDQFQGAPWDEMTTKKFLKFKFKKFRSDCRYYKQIAKRFFEDIHER</sequence>
<gene>
    <name evidence="2" type="ORF">HG537_0C04290</name>
</gene>
<dbReference type="EMBL" id="CP059269">
    <property type="protein sequence ID" value="QLQ79780.1"/>
    <property type="molecule type" value="Genomic_DNA"/>
</dbReference>
<protein>
    <submittedName>
        <fullName evidence="2">Uncharacterized protein</fullName>
    </submittedName>
</protein>
<evidence type="ECO:0000313" key="2">
    <source>
        <dbReference type="EMBL" id="QLQ79780.1"/>
    </source>
</evidence>
<organism evidence="2 3">
    <name type="scientific">Torulaspora globosa</name>
    <dbReference type="NCBI Taxonomy" id="48254"/>
    <lineage>
        <taxon>Eukaryota</taxon>
        <taxon>Fungi</taxon>
        <taxon>Dikarya</taxon>
        <taxon>Ascomycota</taxon>
        <taxon>Saccharomycotina</taxon>
        <taxon>Saccharomycetes</taxon>
        <taxon>Saccharomycetales</taxon>
        <taxon>Saccharomycetaceae</taxon>
        <taxon>Torulaspora</taxon>
    </lineage>
</organism>
<feature type="compositionally biased region" description="Polar residues" evidence="1">
    <location>
        <begin position="258"/>
        <end position="273"/>
    </location>
</feature>